<keyword evidence="2 4" id="KW-0378">Hydrolase</keyword>
<dbReference type="EMBL" id="JAYFUL010000035">
    <property type="protein sequence ID" value="MEA5259706.1"/>
    <property type="molecule type" value="Genomic_DNA"/>
</dbReference>
<dbReference type="CDD" id="cd18622">
    <property type="entry name" value="GH32_Inu-like"/>
    <property type="match status" value="1"/>
</dbReference>
<dbReference type="InterPro" id="IPR013320">
    <property type="entry name" value="ConA-like_dom_sf"/>
</dbReference>
<dbReference type="InterPro" id="IPR013189">
    <property type="entry name" value="Glyco_hydro_32_C"/>
</dbReference>
<dbReference type="InterPro" id="IPR023296">
    <property type="entry name" value="Glyco_hydro_beta-prop_sf"/>
</dbReference>
<evidence type="ECO:0000313" key="8">
    <source>
        <dbReference type="Proteomes" id="UP001304671"/>
    </source>
</evidence>
<dbReference type="PANTHER" id="PTHR42800:SF1">
    <property type="entry name" value="EXOINULINASE INUD (AFU_ORTHOLOGUE AFUA_5G00480)"/>
    <property type="match status" value="1"/>
</dbReference>
<dbReference type="Gene3D" id="2.60.120.560">
    <property type="entry name" value="Exo-inulinase, domain 1"/>
    <property type="match status" value="1"/>
</dbReference>
<evidence type="ECO:0000256" key="4">
    <source>
        <dbReference type="RuleBase" id="RU362110"/>
    </source>
</evidence>
<evidence type="ECO:0000259" key="6">
    <source>
        <dbReference type="Pfam" id="PF08244"/>
    </source>
</evidence>
<dbReference type="SMART" id="SM00640">
    <property type="entry name" value="Glyco_32"/>
    <property type="match status" value="1"/>
</dbReference>
<reference evidence="7 8" key="1">
    <citation type="submission" date="2023-12" db="EMBL/GenBank/DDBJ databases">
        <title>Novel species of the genus Arcicella isolated from rivers.</title>
        <authorList>
            <person name="Lu H."/>
        </authorList>
    </citation>
    <scope>NUCLEOTIDE SEQUENCE [LARGE SCALE GENOMIC DNA]</scope>
    <source>
        <strain evidence="7 8">LMG 21963</strain>
    </source>
</reference>
<gene>
    <name evidence="7" type="ORF">VB264_18055</name>
</gene>
<dbReference type="SUPFAM" id="SSF75005">
    <property type="entry name" value="Arabinanase/levansucrase/invertase"/>
    <property type="match status" value="1"/>
</dbReference>
<organism evidence="7 8">
    <name type="scientific">Arcicella aquatica</name>
    <dbReference type="NCBI Taxonomy" id="217141"/>
    <lineage>
        <taxon>Bacteria</taxon>
        <taxon>Pseudomonadati</taxon>
        <taxon>Bacteroidota</taxon>
        <taxon>Cytophagia</taxon>
        <taxon>Cytophagales</taxon>
        <taxon>Flectobacillaceae</taxon>
        <taxon>Arcicella</taxon>
    </lineage>
</organism>
<dbReference type="PROSITE" id="PS00609">
    <property type="entry name" value="GLYCOSYL_HYDROL_F32"/>
    <property type="match status" value="1"/>
</dbReference>
<proteinExistence type="inferred from homology"/>
<dbReference type="InterPro" id="IPR018053">
    <property type="entry name" value="Glyco_hydro_32_AS"/>
</dbReference>
<dbReference type="Pfam" id="PF08244">
    <property type="entry name" value="Glyco_hydro_32C"/>
    <property type="match status" value="1"/>
</dbReference>
<dbReference type="SUPFAM" id="SSF49899">
    <property type="entry name" value="Concanavalin A-like lectins/glucanases"/>
    <property type="match status" value="1"/>
</dbReference>
<dbReference type="InterPro" id="IPR013148">
    <property type="entry name" value="Glyco_hydro_32_N"/>
</dbReference>
<comment type="similarity">
    <text evidence="1 4">Belongs to the glycosyl hydrolase 32 family.</text>
</comment>
<dbReference type="InterPro" id="IPR001362">
    <property type="entry name" value="Glyco_hydro_32"/>
</dbReference>
<evidence type="ECO:0000259" key="5">
    <source>
        <dbReference type="Pfam" id="PF00251"/>
    </source>
</evidence>
<dbReference type="Pfam" id="PF00251">
    <property type="entry name" value="Glyco_hydro_32N"/>
    <property type="match status" value="1"/>
</dbReference>
<name>A0ABU5QRJ8_9BACT</name>
<evidence type="ECO:0000313" key="7">
    <source>
        <dbReference type="EMBL" id="MEA5259706.1"/>
    </source>
</evidence>
<feature type="domain" description="Glycosyl hydrolase family 32 C-terminal" evidence="6">
    <location>
        <begin position="351"/>
        <end position="504"/>
    </location>
</feature>
<keyword evidence="3 4" id="KW-0326">Glycosidase</keyword>
<dbReference type="PANTHER" id="PTHR42800">
    <property type="entry name" value="EXOINULINASE INUD (AFU_ORTHOLOGUE AFUA_5G00480)"/>
    <property type="match status" value="1"/>
</dbReference>
<feature type="domain" description="Glycosyl hydrolase family 32 N-terminal" evidence="5">
    <location>
        <begin position="21"/>
        <end position="342"/>
    </location>
</feature>
<accession>A0ABU5QRJ8</accession>
<dbReference type="Gene3D" id="2.115.10.20">
    <property type="entry name" value="Glycosyl hydrolase domain, family 43"/>
    <property type="match status" value="1"/>
</dbReference>
<sequence>MQKGLGQNKDLYHEKHRPNYHFSPPKAWMNDPNGLFFYKGEYHLFYQHFPDQSVWGPMHWGHAISKNLTHWENLPIALYPDSLGYIFSGSAVVDWNNTSGFGKNNQPPLIAIFTYHNMAAEKAGKNDFESQGIAYSNDKGRTWTKYANNPVIKNQGVRDFRDPKVSWDEARKQWVMALAVQDHHEFWVSKNLKDWSKSGSFGKEWGNHGGVWECADLFPLKDGKITKWVLIVNINPGALNGGSGTQYFIGEFDGKTFVLDESFKPSVMNGNGVWLDYGKDNYAGVTWSDIPKTDGRRILIGWMSNWQYANIVPTTQWRSATTLPRELTLKATSQGYRLASTPVKELQSLRNLAKKPLQVSNVTIKDSLDLNTKLGFVPTLSEVELSFEKPKTNDIVNIEISNAKGEKYIIGYNSEKNTFFSDRTKSGKVDFSNDFAAKIHIAPRLSDSNIIKMHLFFDVSSAELFADDGTTVMTEIFFPNEDYTKMNIKTSGAPIKVKSLKVWNLKRSWK</sequence>
<dbReference type="Proteomes" id="UP001304671">
    <property type="component" value="Unassembled WGS sequence"/>
</dbReference>
<comment type="caution">
    <text evidence="7">The sequence shown here is derived from an EMBL/GenBank/DDBJ whole genome shotgun (WGS) entry which is preliminary data.</text>
</comment>
<evidence type="ECO:0000256" key="2">
    <source>
        <dbReference type="ARBA" id="ARBA00022801"/>
    </source>
</evidence>
<dbReference type="GO" id="GO:0016787">
    <property type="term" value="F:hydrolase activity"/>
    <property type="evidence" value="ECO:0007669"/>
    <property type="project" value="UniProtKB-KW"/>
</dbReference>
<evidence type="ECO:0000256" key="1">
    <source>
        <dbReference type="ARBA" id="ARBA00009902"/>
    </source>
</evidence>
<protein>
    <submittedName>
        <fullName evidence="7">Glycoside hydrolase family 32 protein</fullName>
    </submittedName>
</protein>
<keyword evidence="8" id="KW-1185">Reference proteome</keyword>
<evidence type="ECO:0000256" key="3">
    <source>
        <dbReference type="ARBA" id="ARBA00023295"/>
    </source>
</evidence>
<dbReference type="RefSeq" id="WP_323251561.1">
    <property type="nucleotide sequence ID" value="NZ_JAYFUL010000035.1"/>
</dbReference>